<dbReference type="InterPro" id="IPR036396">
    <property type="entry name" value="Cyt_P450_sf"/>
</dbReference>
<keyword evidence="5 7" id="KW-0408">Iron</keyword>
<dbReference type="FunFam" id="1.10.630.10:FF:000018">
    <property type="entry name" value="Cytochrome P450 monooxygenase"/>
    <property type="match status" value="1"/>
</dbReference>
<organism evidence="8">
    <name type="scientific">uncultured bacterium A1Q1_fos_1025</name>
    <dbReference type="NCBI Taxonomy" id="1256537"/>
    <lineage>
        <taxon>Bacteria</taxon>
        <taxon>environmental samples</taxon>
    </lineage>
</organism>
<dbReference type="InterPro" id="IPR001128">
    <property type="entry name" value="Cyt_P450"/>
</dbReference>
<dbReference type="GO" id="GO:0016705">
    <property type="term" value="F:oxidoreductase activity, acting on paired donors, with incorporation or reduction of molecular oxygen"/>
    <property type="evidence" value="ECO:0007669"/>
    <property type="project" value="InterPro"/>
</dbReference>
<dbReference type="AlphaFoldDB" id="L7VVR8"/>
<dbReference type="PROSITE" id="PS00086">
    <property type="entry name" value="CYTOCHROME_P450"/>
    <property type="match status" value="1"/>
</dbReference>
<dbReference type="Gene3D" id="1.10.630.10">
    <property type="entry name" value="Cytochrome P450"/>
    <property type="match status" value="1"/>
</dbReference>
<dbReference type="PANTHER" id="PTHR46696">
    <property type="entry name" value="P450, PUTATIVE (EUROFUNG)-RELATED"/>
    <property type="match status" value="1"/>
</dbReference>
<evidence type="ECO:0000256" key="6">
    <source>
        <dbReference type="ARBA" id="ARBA00023033"/>
    </source>
</evidence>
<dbReference type="InterPro" id="IPR002397">
    <property type="entry name" value="Cyt_P450_B"/>
</dbReference>
<dbReference type="GO" id="GO:0004497">
    <property type="term" value="F:monooxygenase activity"/>
    <property type="evidence" value="ECO:0007669"/>
    <property type="project" value="UniProtKB-KW"/>
</dbReference>
<sequence length="406" mass="44776">MSTLASELDIPEITVDDAASFGDRMAMRSALPDDVWLVRNLIGYAVLRYEDAIGVLRDKRWHSASGRIPELMGITRQDFLSRQRGSILSAEGDEHVRLRRLVAPAFNPRAADRLRPFMREVMNSLIDPVAAVGRADFVADVTEPYPIPIICELLGAPRSDWQLFSRLASDVLEIFSVDLLDKLDLVMAAQDELDQYTRDLIAERRSKPADDLLTDLIAAEEAGDKLTNDELVMMVNAVIVGGTDTTRNQLGCAVSLFAEHPDQWALLAERPELAARAVEESMRHFGAVRGTVRYASCDIEYRDVLFPAGTFISIGLAEANHQASVFPDPDRFDITKPAPEQPQLTFGSGIHYCLGASLARAELQEALPLLAQRMPNLRLDGPVTWKPDGVGIFGPAVMPITFDAGH</sequence>
<evidence type="ECO:0000256" key="1">
    <source>
        <dbReference type="ARBA" id="ARBA00010617"/>
    </source>
</evidence>
<proteinExistence type="inferred from homology"/>
<keyword evidence="6 7" id="KW-0503">Monooxygenase</keyword>
<dbReference type="InterPro" id="IPR017972">
    <property type="entry name" value="Cyt_P450_CS"/>
</dbReference>
<evidence type="ECO:0000256" key="4">
    <source>
        <dbReference type="ARBA" id="ARBA00023002"/>
    </source>
</evidence>
<comment type="similarity">
    <text evidence="1 7">Belongs to the cytochrome P450 family.</text>
</comment>
<dbReference type="GO" id="GO:0005506">
    <property type="term" value="F:iron ion binding"/>
    <property type="evidence" value="ECO:0007669"/>
    <property type="project" value="InterPro"/>
</dbReference>
<reference evidence="8" key="1">
    <citation type="submission" date="2012-09" db="EMBL/GenBank/DDBJ databases">
        <title>Metagenomic Characterization of a Microbial Community in Wastewater Detects High Levels of Antibiotic Resistance.</title>
        <authorList>
            <person name="Abrams M."/>
            <person name="Caldwell A."/>
            <person name="Vandaei E."/>
            <person name="Lee W."/>
            <person name="Perrott J."/>
            <person name="Khan S.Y."/>
            <person name="Ta J."/>
            <person name="Romero D."/>
            <person name="Nguyen V."/>
            <person name="Pourmand N."/>
            <person name="Ouverney C.C."/>
        </authorList>
    </citation>
    <scope>NUCLEOTIDE SEQUENCE</scope>
</reference>
<dbReference type="SUPFAM" id="SSF48264">
    <property type="entry name" value="Cytochrome P450"/>
    <property type="match status" value="1"/>
</dbReference>
<keyword evidence="4 7" id="KW-0560">Oxidoreductase</keyword>
<keyword evidence="3 7" id="KW-0479">Metal-binding</keyword>
<evidence type="ECO:0000256" key="5">
    <source>
        <dbReference type="ARBA" id="ARBA00023004"/>
    </source>
</evidence>
<dbReference type="Pfam" id="PF00067">
    <property type="entry name" value="p450"/>
    <property type="match status" value="1"/>
</dbReference>
<evidence type="ECO:0000256" key="2">
    <source>
        <dbReference type="ARBA" id="ARBA00022617"/>
    </source>
</evidence>
<evidence type="ECO:0000313" key="8">
    <source>
        <dbReference type="EMBL" id="AGC71634.1"/>
    </source>
</evidence>
<protein>
    <submittedName>
        <fullName evidence="8">Putative cytochrome P450 hydroxylase</fullName>
    </submittedName>
</protein>
<dbReference type="PRINTS" id="PR00359">
    <property type="entry name" value="BP450"/>
</dbReference>
<name>L7VVR8_9BACT</name>
<evidence type="ECO:0000256" key="7">
    <source>
        <dbReference type="RuleBase" id="RU000461"/>
    </source>
</evidence>
<dbReference type="PANTHER" id="PTHR46696:SF1">
    <property type="entry name" value="CYTOCHROME P450 YJIB-RELATED"/>
    <property type="match status" value="1"/>
</dbReference>
<accession>L7VVR8</accession>
<dbReference type="GO" id="GO:0020037">
    <property type="term" value="F:heme binding"/>
    <property type="evidence" value="ECO:0007669"/>
    <property type="project" value="InterPro"/>
</dbReference>
<dbReference type="EMBL" id="JX649878">
    <property type="protein sequence ID" value="AGC71634.1"/>
    <property type="molecule type" value="Genomic_DNA"/>
</dbReference>
<keyword evidence="2 7" id="KW-0349">Heme</keyword>
<evidence type="ECO:0000256" key="3">
    <source>
        <dbReference type="ARBA" id="ARBA00022723"/>
    </source>
</evidence>